<keyword evidence="2" id="KW-1185">Reference proteome</keyword>
<reference evidence="1 2" key="1">
    <citation type="submission" date="2018-09" db="EMBL/GenBank/DDBJ databases">
        <authorList>
            <person name="Le Fleche-Mateos A."/>
        </authorList>
    </citation>
    <scope>NUCLEOTIDE SEQUENCE [LARGE SCALE GENOMIC DNA]</scope>
    <source>
        <strain evidence="1 2">DSM 27399</strain>
    </source>
</reference>
<gene>
    <name evidence="1" type="ORF">D6C13_11260</name>
</gene>
<proteinExistence type="predicted"/>
<evidence type="ECO:0000313" key="1">
    <source>
        <dbReference type="EMBL" id="RJT44321.1"/>
    </source>
</evidence>
<dbReference type="RefSeq" id="WP_120132834.1">
    <property type="nucleotide sequence ID" value="NZ_RAHH01000011.1"/>
</dbReference>
<comment type="caution">
    <text evidence="1">The sequence shown here is derived from an EMBL/GenBank/DDBJ whole genome shotgun (WGS) entry which is preliminary data.</text>
</comment>
<accession>A0A419N978</accession>
<name>A0A419N978_9GAMM</name>
<sequence length="459" mass="52316">MEKENQLVKNLASLNCQVLADFIASLYGEDDFLDSRIERLVLSSDSDALAKLLKKEIASLKRSKSYIDYYESSGFAHEINEISMGIENDVLPVLPDQAFKLVDGLLNTAGHSLERCDDSDGYIGDVYRKICLLWLKAASLSSAPRSGWVQTVRKLADNNDYGVLDLLLPNADILLSEDELSQLAAYYEEGLRTSLEKKEKDEFGTNHWSVNLHGIAEALKDPEMYQRCTLLVSPSPNYLQIADMVGFFMRCEEYVLAIKWLENEWKNTGWDKPNAQRLSLLEECYLALNQHEKRRETLILLLDISPTYHNLQKTLPLVSAGEAQQLRVNFIASVLKQSDIYEKLSPLLQLEEYALAESVALAEFETLQACSYTTLLSLLKISPDDLSLVRIILLRCLLGDILHRAKTQAYHHAADYLKELDQLDKRVTSYKALPNHADYMLKVKEKHGRKYSFWSKYNT</sequence>
<dbReference type="EMBL" id="RAHH01000011">
    <property type="protein sequence ID" value="RJT44321.1"/>
    <property type="molecule type" value="Genomic_DNA"/>
</dbReference>
<dbReference type="AlphaFoldDB" id="A0A419N978"/>
<dbReference type="Pfam" id="PF21810">
    <property type="entry name" value="DUF6880"/>
    <property type="match status" value="2"/>
</dbReference>
<organism evidence="1 2">
    <name type="scientific">Rahnella woolbedingensis</name>
    <dbReference type="NCBI Taxonomy" id="1510574"/>
    <lineage>
        <taxon>Bacteria</taxon>
        <taxon>Pseudomonadati</taxon>
        <taxon>Pseudomonadota</taxon>
        <taxon>Gammaproteobacteria</taxon>
        <taxon>Enterobacterales</taxon>
        <taxon>Yersiniaceae</taxon>
        <taxon>Rahnella</taxon>
    </lineage>
</organism>
<evidence type="ECO:0000313" key="2">
    <source>
        <dbReference type="Proteomes" id="UP000284908"/>
    </source>
</evidence>
<dbReference type="Proteomes" id="UP000284908">
    <property type="component" value="Unassembled WGS sequence"/>
</dbReference>
<protein>
    <submittedName>
        <fullName evidence="1">Uncharacterized protein</fullName>
    </submittedName>
</protein>
<dbReference type="OrthoDB" id="7183688at2"/>
<dbReference type="InterPro" id="IPR049245">
    <property type="entry name" value="DUF6880"/>
</dbReference>